<feature type="domain" description="GS catalytic" evidence="4">
    <location>
        <begin position="193"/>
        <end position="624"/>
    </location>
</feature>
<dbReference type="InterPro" id="IPR052725">
    <property type="entry name" value="GS_Type-3"/>
</dbReference>
<gene>
    <name evidence="5" type="ORF">SAMN05216313_11147</name>
</gene>
<dbReference type="InterPro" id="IPR040577">
    <property type="entry name" value="Gln-synt_C"/>
</dbReference>
<reference evidence="6" key="1">
    <citation type="submission" date="2016-10" db="EMBL/GenBank/DDBJ databases">
        <authorList>
            <person name="Varghese N."/>
            <person name="Submissions S."/>
        </authorList>
    </citation>
    <scope>NUCLEOTIDE SEQUENCE [LARGE SCALE GENOMIC DNA]</scope>
    <source>
        <strain evidence="6">NLAE-zl-G277</strain>
    </source>
</reference>
<dbReference type="Proteomes" id="UP000198508">
    <property type="component" value="Unassembled WGS sequence"/>
</dbReference>
<dbReference type="AlphaFoldDB" id="A0A1I0GB23"/>
<evidence type="ECO:0000259" key="3">
    <source>
        <dbReference type="PROSITE" id="PS51986"/>
    </source>
</evidence>
<evidence type="ECO:0000259" key="4">
    <source>
        <dbReference type="PROSITE" id="PS51987"/>
    </source>
</evidence>
<dbReference type="InterPro" id="IPR008146">
    <property type="entry name" value="Gln_synth_cat_dom"/>
</dbReference>
<dbReference type="STRING" id="460384.SAMN05216313_11147"/>
<evidence type="ECO:0000256" key="1">
    <source>
        <dbReference type="PROSITE-ProRule" id="PRU01330"/>
    </source>
</evidence>
<dbReference type="PROSITE" id="PS51987">
    <property type="entry name" value="GS_CATALYTIC"/>
    <property type="match status" value="1"/>
</dbReference>
<dbReference type="GO" id="GO:0004356">
    <property type="term" value="F:glutamine synthetase activity"/>
    <property type="evidence" value="ECO:0007669"/>
    <property type="project" value="InterPro"/>
</dbReference>
<feature type="domain" description="GS beta-grasp" evidence="3">
    <location>
        <begin position="95"/>
        <end position="188"/>
    </location>
</feature>
<sequence length="734" mass="80594">MTGVMGRRSLRTIAREQDTVDSDRERMEQSMSEVMNVTDMFGRNVFNDAVMRDRLPKSVYKKLKKTIEDGAELDPSIADVVAHAMKDWAIERGATHYTHWFQPLTGVTAEKHDSFISAPSDGRVIMEFSGKELIKGEPDASSFPSGGLRATFEARGYTAWDCTSSAFLREDAIGVTLCIPTAFCSYKGEALDKKTPLLRSVQAVNEQALRILRLFGNTTAKRVTPSVGAEQEYFLVDRAKYMQRKDLIYTGRTLFGAMPPKGQELEDHYFGVIRERIGSYMNEVNKELWKLGVPAKTQHNEAAPSQHELAPIYEEVNLAVDHNQIVMETLKKVAGRHGMACLLHEKPFAGVNGSGKHDNWSLTGDDGTNMLNPGDTPHENIQFLLVLACIIKAVDIHADLLRESAADAGNDQRLGSNEAPPAIISIFLGEQLEDVIDQLCSTGEATHSKKGGTLKTGVNILPDLDKDATDRNRTSPFAFTGNKFEFRMVGASDSIASPNTVLNTIVAEAFKEAADILEAAGDFDMAVHDLIKETLSAHRRVIFNGNGYSKEWVAEAERRGLPNLGSMVEAIPALTTEKAVKLFEEFGVFTRAELESRAEVEYEGYSKAVNIEARTMIDMASKQIIPAVIKYTTQLAGSICAVRNACPEADVSVQTELLTEASDLLSDMKVALAALIEATDKASAMGGGREQAEAYHGVVAPAMEALRAPADRLEMIVDKDLWPMPSYGDLIFEV</sequence>
<accession>A0A1I0GB23</accession>
<dbReference type="InterPro" id="IPR022147">
    <property type="entry name" value="GSIII_N"/>
</dbReference>
<dbReference type="PROSITE" id="PS51986">
    <property type="entry name" value="GS_BETA_GRASP"/>
    <property type="match status" value="1"/>
</dbReference>
<dbReference type="PANTHER" id="PTHR42974">
    <property type="entry name" value="GLUTAMINE SYNTHETASE"/>
    <property type="match status" value="1"/>
</dbReference>
<comment type="similarity">
    <text evidence="1 2">Belongs to the glutamine synthetase family.</text>
</comment>
<dbReference type="Pfam" id="PF12437">
    <property type="entry name" value="GSIII_N"/>
    <property type="match status" value="1"/>
</dbReference>
<evidence type="ECO:0000256" key="2">
    <source>
        <dbReference type="RuleBase" id="RU000384"/>
    </source>
</evidence>
<evidence type="ECO:0000313" key="5">
    <source>
        <dbReference type="EMBL" id="SET67924.1"/>
    </source>
</evidence>
<protein>
    <submittedName>
        <fullName evidence="5">Glutamine synthetase</fullName>
    </submittedName>
</protein>
<dbReference type="Pfam" id="PF00120">
    <property type="entry name" value="Gln-synt_C"/>
    <property type="match status" value="1"/>
</dbReference>
<dbReference type="Gene3D" id="1.20.120.1560">
    <property type="match status" value="1"/>
</dbReference>
<name>A0A1I0GB23_9FIRM</name>
<dbReference type="PROSITE" id="PS00181">
    <property type="entry name" value="GLNA_ATP"/>
    <property type="match status" value="1"/>
</dbReference>
<dbReference type="SMART" id="SM01230">
    <property type="entry name" value="Gln-synt_C"/>
    <property type="match status" value="1"/>
</dbReference>
<keyword evidence="6" id="KW-1185">Reference proteome</keyword>
<dbReference type="InterPro" id="IPR027303">
    <property type="entry name" value="Gln_synth_gly_rich_site"/>
</dbReference>
<evidence type="ECO:0000313" key="6">
    <source>
        <dbReference type="Proteomes" id="UP000198508"/>
    </source>
</evidence>
<dbReference type="InterPro" id="IPR014746">
    <property type="entry name" value="Gln_synth/guanido_kin_cat_dom"/>
</dbReference>
<organism evidence="5 6">
    <name type="scientific">Enterocloster lavalensis</name>
    <dbReference type="NCBI Taxonomy" id="460384"/>
    <lineage>
        <taxon>Bacteria</taxon>
        <taxon>Bacillati</taxon>
        <taxon>Bacillota</taxon>
        <taxon>Clostridia</taxon>
        <taxon>Lachnospirales</taxon>
        <taxon>Lachnospiraceae</taxon>
        <taxon>Enterocloster</taxon>
    </lineage>
</organism>
<dbReference type="GO" id="GO:0006542">
    <property type="term" value="P:glutamine biosynthetic process"/>
    <property type="evidence" value="ECO:0007669"/>
    <property type="project" value="InterPro"/>
</dbReference>
<dbReference type="SUPFAM" id="SSF55931">
    <property type="entry name" value="Glutamine synthetase/guanido kinase"/>
    <property type="match status" value="1"/>
</dbReference>
<dbReference type="InterPro" id="IPR008147">
    <property type="entry name" value="Gln_synt_N"/>
</dbReference>
<dbReference type="EMBL" id="FOIM01000011">
    <property type="protein sequence ID" value="SET67924.1"/>
    <property type="molecule type" value="Genomic_DNA"/>
</dbReference>
<dbReference type="Gene3D" id="3.30.590.10">
    <property type="entry name" value="Glutamine synthetase/guanido kinase, catalytic domain"/>
    <property type="match status" value="1"/>
</dbReference>
<proteinExistence type="inferred from homology"/>
<dbReference type="PANTHER" id="PTHR42974:SF1">
    <property type="entry name" value="TYPE-3 GLUTAMINE SYNTHETASE"/>
    <property type="match status" value="1"/>
</dbReference>
<dbReference type="Pfam" id="PF18318">
    <property type="entry name" value="Gln-synt_C-ter"/>
    <property type="match status" value="1"/>
</dbReference>